<evidence type="ECO:0000313" key="1">
    <source>
        <dbReference type="EMBL" id="GAG59368.1"/>
    </source>
</evidence>
<accession>X0ZGB0</accession>
<reference evidence="1" key="1">
    <citation type="journal article" date="2014" name="Front. Microbiol.">
        <title>High frequency of phylogenetically diverse reductive dehalogenase-homologous genes in deep subseafloor sedimentary metagenomes.</title>
        <authorList>
            <person name="Kawai M."/>
            <person name="Futagami T."/>
            <person name="Toyoda A."/>
            <person name="Takaki Y."/>
            <person name="Nishi S."/>
            <person name="Hori S."/>
            <person name="Arai W."/>
            <person name="Tsubouchi T."/>
            <person name="Morono Y."/>
            <person name="Uchiyama I."/>
            <person name="Ito T."/>
            <person name="Fujiyama A."/>
            <person name="Inagaki F."/>
            <person name="Takami H."/>
        </authorList>
    </citation>
    <scope>NUCLEOTIDE SEQUENCE</scope>
    <source>
        <strain evidence="1">Expedition CK06-06</strain>
    </source>
</reference>
<sequence>QKGNIYGCQFHPEKSGKDGLQVLKNFEKICKS</sequence>
<feature type="non-terminal residue" evidence="1">
    <location>
        <position position="1"/>
    </location>
</feature>
<proteinExistence type="predicted"/>
<dbReference type="EMBL" id="BART01007535">
    <property type="protein sequence ID" value="GAG59368.1"/>
    <property type="molecule type" value="Genomic_DNA"/>
</dbReference>
<organism evidence="1">
    <name type="scientific">marine sediment metagenome</name>
    <dbReference type="NCBI Taxonomy" id="412755"/>
    <lineage>
        <taxon>unclassified sequences</taxon>
        <taxon>metagenomes</taxon>
        <taxon>ecological metagenomes</taxon>
    </lineage>
</organism>
<comment type="caution">
    <text evidence="1">The sequence shown here is derived from an EMBL/GenBank/DDBJ whole genome shotgun (WGS) entry which is preliminary data.</text>
</comment>
<dbReference type="Gene3D" id="3.40.50.880">
    <property type="match status" value="1"/>
</dbReference>
<gene>
    <name evidence="1" type="ORF">S01H4_17141</name>
</gene>
<protein>
    <submittedName>
        <fullName evidence="1">Uncharacterized protein</fullName>
    </submittedName>
</protein>
<dbReference type="SUPFAM" id="SSF52317">
    <property type="entry name" value="Class I glutamine amidotransferase-like"/>
    <property type="match status" value="1"/>
</dbReference>
<dbReference type="PROSITE" id="PS51273">
    <property type="entry name" value="GATASE_TYPE_1"/>
    <property type="match status" value="1"/>
</dbReference>
<dbReference type="AlphaFoldDB" id="X0ZGB0"/>
<dbReference type="InterPro" id="IPR029062">
    <property type="entry name" value="Class_I_gatase-like"/>
</dbReference>
<name>X0ZGB0_9ZZZZ</name>